<sequence>DLDMKRLRIHSSAAMDGRLFIQYIALILSSQIKNIMNEAGWFKSHNMQEVIDEMKSLRVVSVEGKRKPIYTTTTAFQREIIELFGLNIG</sequence>
<protein>
    <submittedName>
        <fullName evidence="1">Uncharacterized protein</fullName>
    </submittedName>
</protein>
<gene>
    <name evidence="1" type="ORF">FMM80_03950</name>
</gene>
<evidence type="ECO:0000313" key="2">
    <source>
        <dbReference type="Proteomes" id="UP000474104"/>
    </source>
</evidence>
<comment type="caution">
    <text evidence="1">The sequence shown here is derived from an EMBL/GenBank/DDBJ whole genome shotgun (WGS) entry which is preliminary data.</text>
</comment>
<evidence type="ECO:0000313" key="1">
    <source>
        <dbReference type="EMBL" id="NDO67906.1"/>
    </source>
</evidence>
<dbReference type="Proteomes" id="UP000474104">
    <property type="component" value="Unassembled WGS sequence"/>
</dbReference>
<feature type="non-terminal residue" evidence="1">
    <location>
        <position position="1"/>
    </location>
</feature>
<accession>A0A9X5C556</accession>
<organism evidence="1 2">
    <name type="scientific">Schaedlerella arabinosiphila</name>
    <dbReference type="NCBI Taxonomy" id="2044587"/>
    <lineage>
        <taxon>Bacteria</taxon>
        <taxon>Bacillati</taxon>
        <taxon>Bacillota</taxon>
        <taxon>Clostridia</taxon>
        <taxon>Lachnospirales</taxon>
        <taxon>Lachnospiraceae</taxon>
        <taxon>Schaedlerella</taxon>
    </lineage>
</organism>
<name>A0A9X5C556_9FIRM</name>
<dbReference type="AlphaFoldDB" id="A0A9X5C556"/>
<proteinExistence type="predicted"/>
<dbReference type="EMBL" id="VIRB01000030">
    <property type="protein sequence ID" value="NDO67906.1"/>
    <property type="molecule type" value="Genomic_DNA"/>
</dbReference>
<reference evidence="1 2" key="1">
    <citation type="submission" date="2019-07" db="EMBL/GenBank/DDBJ databases">
        <title>Draft genome sequences of 15 bacterial species constituting the stable defined intestinal microbiota of the GM15 gnotobiotic mouse model.</title>
        <authorList>
            <person name="Elie C."/>
            <person name="Mathieu A."/>
            <person name="Saliou A."/>
            <person name="Darnaud M."/>
            <person name="Leulier F."/>
            <person name="Tamellini A."/>
        </authorList>
    </citation>
    <scope>NUCLEOTIDE SEQUENCE [LARGE SCALE GENOMIC DNA]</scope>
    <source>
        <strain evidence="2">ASF 502</strain>
    </source>
</reference>